<dbReference type="InterPro" id="IPR050626">
    <property type="entry name" value="Peptidase_M16"/>
</dbReference>
<evidence type="ECO:0000256" key="1">
    <source>
        <dbReference type="ARBA" id="ARBA00022723"/>
    </source>
</evidence>
<dbReference type="AlphaFoldDB" id="A0AAV6YUG9"/>
<dbReference type="InterPro" id="IPR011249">
    <property type="entry name" value="Metalloenz_LuxS/M16"/>
</dbReference>
<dbReference type="PANTHER" id="PTHR43690:SF18">
    <property type="entry name" value="INSULIN-DEGRADING ENZYME-RELATED"/>
    <property type="match status" value="1"/>
</dbReference>
<dbReference type="EMBL" id="WNYA01013442">
    <property type="protein sequence ID" value="KAG8539703.1"/>
    <property type="molecule type" value="Genomic_DNA"/>
</dbReference>
<protein>
    <submittedName>
        <fullName evidence="2">Uncharacterized protein</fullName>
    </submittedName>
</protein>
<dbReference type="GO" id="GO:0046872">
    <property type="term" value="F:metal ion binding"/>
    <property type="evidence" value="ECO:0007669"/>
    <property type="project" value="UniProtKB-KW"/>
</dbReference>
<dbReference type="SUPFAM" id="SSF63411">
    <property type="entry name" value="LuxS/MPP-like metallohydrolase"/>
    <property type="match status" value="1"/>
</dbReference>
<dbReference type="PANTHER" id="PTHR43690">
    <property type="entry name" value="NARDILYSIN"/>
    <property type="match status" value="1"/>
</dbReference>
<evidence type="ECO:0000313" key="2">
    <source>
        <dbReference type="EMBL" id="KAG8539703.1"/>
    </source>
</evidence>
<feature type="non-terminal residue" evidence="2">
    <location>
        <position position="1"/>
    </location>
</feature>
<proteinExistence type="predicted"/>
<comment type="caution">
    <text evidence="2">The sequence shown here is derived from an EMBL/GenBank/DDBJ whole genome shotgun (WGS) entry which is preliminary data.</text>
</comment>
<organism evidence="2 3">
    <name type="scientific">Engystomops pustulosus</name>
    <name type="common">Tungara frog</name>
    <name type="synonym">Physalaemus pustulosus</name>
    <dbReference type="NCBI Taxonomy" id="76066"/>
    <lineage>
        <taxon>Eukaryota</taxon>
        <taxon>Metazoa</taxon>
        <taxon>Chordata</taxon>
        <taxon>Craniata</taxon>
        <taxon>Vertebrata</taxon>
        <taxon>Euteleostomi</taxon>
        <taxon>Amphibia</taxon>
        <taxon>Batrachia</taxon>
        <taxon>Anura</taxon>
        <taxon>Neobatrachia</taxon>
        <taxon>Hyloidea</taxon>
        <taxon>Leptodactylidae</taxon>
        <taxon>Leiuperinae</taxon>
        <taxon>Engystomops</taxon>
    </lineage>
</organism>
<keyword evidence="1" id="KW-0479">Metal-binding</keyword>
<gene>
    <name evidence="2" type="ORF">GDO81_020505</name>
</gene>
<name>A0AAV6YUG9_ENGPU</name>
<reference evidence="2" key="1">
    <citation type="thesis" date="2020" institute="ProQuest LLC" country="789 East Eisenhower Parkway, Ann Arbor, MI, USA">
        <title>Comparative Genomics and Chromosome Evolution.</title>
        <authorList>
            <person name="Mudd A.B."/>
        </authorList>
    </citation>
    <scope>NUCLEOTIDE SEQUENCE</scope>
    <source>
        <strain evidence="2">237g6f4</strain>
        <tissue evidence="2">Blood</tissue>
    </source>
</reference>
<keyword evidence="3" id="KW-1185">Reference proteome</keyword>
<dbReference type="Gene3D" id="3.30.830.10">
    <property type="entry name" value="Metalloenzyme, LuxS/M16 peptidase-like"/>
    <property type="match status" value="1"/>
</dbReference>
<accession>A0AAV6YUG9</accession>
<sequence>SSEVVDKKIEEFLVSFGDKIENLTEDAFKTQVKALIKLKECEDTHLGEEVDRNWAEVLTQQYLFDRLEHEIEVLRTFSKEDMTRWFQTHRGSDRKVLSVHVVGFGEKETDVTSSQTPSGEPESSYGDLTHLIFLPASPLMGHAVQISDIRSFTSTLKLLPYHKIIQ</sequence>
<evidence type="ECO:0000313" key="3">
    <source>
        <dbReference type="Proteomes" id="UP000824782"/>
    </source>
</evidence>
<dbReference type="Proteomes" id="UP000824782">
    <property type="component" value="Unassembled WGS sequence"/>
</dbReference>